<dbReference type="GO" id="GO:0008270">
    <property type="term" value="F:zinc ion binding"/>
    <property type="evidence" value="ECO:0007669"/>
    <property type="project" value="TreeGrafter"/>
</dbReference>
<dbReference type="CDD" id="cd07153">
    <property type="entry name" value="Fur_like"/>
    <property type="match status" value="1"/>
</dbReference>
<gene>
    <name evidence="8" type="ORF">EDD78_11365</name>
</gene>
<keyword evidence="6" id="KW-0804">Transcription</keyword>
<dbReference type="Proteomes" id="UP000294682">
    <property type="component" value="Unassembled WGS sequence"/>
</dbReference>
<evidence type="ECO:0000256" key="5">
    <source>
        <dbReference type="ARBA" id="ARBA00023125"/>
    </source>
</evidence>
<feature type="binding site" evidence="7">
    <location>
        <position position="124"/>
    </location>
    <ligand>
        <name>Zn(2+)</name>
        <dbReference type="ChEBI" id="CHEBI:29105"/>
    </ligand>
</feature>
<keyword evidence="9" id="KW-1185">Reference proteome</keyword>
<evidence type="ECO:0000256" key="2">
    <source>
        <dbReference type="ARBA" id="ARBA00022491"/>
    </source>
</evidence>
<evidence type="ECO:0000256" key="7">
    <source>
        <dbReference type="PIRSR" id="PIRSR602481-1"/>
    </source>
</evidence>
<comment type="cofactor">
    <cofactor evidence="7">
        <name>Zn(2+)</name>
        <dbReference type="ChEBI" id="CHEBI:29105"/>
    </cofactor>
    <text evidence="7">Binds 1 zinc ion per subunit.</text>
</comment>
<protein>
    <submittedName>
        <fullName evidence="8">Fur family peroxide stress response transcriptional regulator</fullName>
    </submittedName>
</protein>
<dbReference type="PANTHER" id="PTHR33202">
    <property type="entry name" value="ZINC UPTAKE REGULATION PROTEIN"/>
    <property type="match status" value="1"/>
</dbReference>
<dbReference type="InterPro" id="IPR043135">
    <property type="entry name" value="Fur_C"/>
</dbReference>
<evidence type="ECO:0000256" key="4">
    <source>
        <dbReference type="ARBA" id="ARBA00023015"/>
    </source>
</evidence>
<sequence>MPKRNTLQRQMVLQALNTLHTHATAEEVYAEVAKDYENISLATVYRNLNSLAEQGLCKKIAVPGGADRYDFSVHRHYHMLCRGCGRFEDSPLPYQSGLAERAGELSGYRMEGYDIVFTGLCPDCQARRGETYKR</sequence>
<dbReference type="AlphaFoldDB" id="A0A9X8Y7A4"/>
<dbReference type="InterPro" id="IPR036390">
    <property type="entry name" value="WH_DNA-bd_sf"/>
</dbReference>
<dbReference type="GO" id="GO:1900376">
    <property type="term" value="P:regulation of secondary metabolite biosynthetic process"/>
    <property type="evidence" value="ECO:0007669"/>
    <property type="project" value="TreeGrafter"/>
</dbReference>
<evidence type="ECO:0000256" key="3">
    <source>
        <dbReference type="ARBA" id="ARBA00022833"/>
    </source>
</evidence>
<comment type="similarity">
    <text evidence="1">Belongs to the Fur family.</text>
</comment>
<evidence type="ECO:0000313" key="8">
    <source>
        <dbReference type="EMBL" id="TCL41591.1"/>
    </source>
</evidence>
<comment type="caution">
    <text evidence="8">The sequence shown here is derived from an EMBL/GenBank/DDBJ whole genome shotgun (WGS) entry which is preliminary data.</text>
</comment>
<dbReference type="GO" id="GO:0000976">
    <property type="term" value="F:transcription cis-regulatory region binding"/>
    <property type="evidence" value="ECO:0007669"/>
    <property type="project" value="TreeGrafter"/>
</dbReference>
<dbReference type="InterPro" id="IPR002481">
    <property type="entry name" value="FUR"/>
</dbReference>
<keyword evidence="7" id="KW-0479">Metal-binding</keyword>
<evidence type="ECO:0000256" key="6">
    <source>
        <dbReference type="ARBA" id="ARBA00023163"/>
    </source>
</evidence>
<dbReference type="GO" id="GO:0045892">
    <property type="term" value="P:negative regulation of DNA-templated transcription"/>
    <property type="evidence" value="ECO:0007669"/>
    <property type="project" value="TreeGrafter"/>
</dbReference>
<keyword evidence="5" id="KW-0238">DNA-binding</keyword>
<evidence type="ECO:0000313" key="9">
    <source>
        <dbReference type="Proteomes" id="UP000294682"/>
    </source>
</evidence>
<feature type="binding site" evidence="7">
    <location>
        <position position="84"/>
    </location>
    <ligand>
        <name>Zn(2+)</name>
        <dbReference type="ChEBI" id="CHEBI:29105"/>
    </ligand>
</feature>
<organism evidence="8 9">
    <name type="scientific">Harryflintia acetispora</name>
    <dbReference type="NCBI Taxonomy" id="1849041"/>
    <lineage>
        <taxon>Bacteria</taxon>
        <taxon>Bacillati</taxon>
        <taxon>Bacillota</taxon>
        <taxon>Clostridia</taxon>
        <taxon>Eubacteriales</taxon>
        <taxon>Oscillospiraceae</taxon>
        <taxon>Harryflintia</taxon>
    </lineage>
</organism>
<dbReference type="SUPFAM" id="SSF46785">
    <property type="entry name" value="Winged helix' DNA-binding domain"/>
    <property type="match status" value="1"/>
</dbReference>
<proteinExistence type="inferred from homology"/>
<dbReference type="RefSeq" id="WP_079697889.1">
    <property type="nucleotide sequence ID" value="NZ_JADNAH010000076.1"/>
</dbReference>
<keyword evidence="4" id="KW-0805">Transcription regulation</keyword>
<dbReference type="PANTHER" id="PTHR33202:SF7">
    <property type="entry name" value="FERRIC UPTAKE REGULATION PROTEIN"/>
    <property type="match status" value="1"/>
</dbReference>
<reference evidence="8 9" key="1">
    <citation type="submission" date="2019-03" db="EMBL/GenBank/DDBJ databases">
        <title>Genomic Encyclopedia of Type Strains, Phase IV (KMG-IV): sequencing the most valuable type-strain genomes for metagenomic binning, comparative biology and taxonomic classification.</title>
        <authorList>
            <person name="Goeker M."/>
        </authorList>
    </citation>
    <scope>NUCLEOTIDE SEQUENCE [LARGE SCALE GENOMIC DNA]</scope>
    <source>
        <strain evidence="8 9">DSM 100433</strain>
    </source>
</reference>
<dbReference type="Gene3D" id="1.10.10.10">
    <property type="entry name" value="Winged helix-like DNA-binding domain superfamily/Winged helix DNA-binding domain"/>
    <property type="match status" value="1"/>
</dbReference>
<dbReference type="OrthoDB" id="8659436at2"/>
<evidence type="ECO:0000256" key="1">
    <source>
        <dbReference type="ARBA" id="ARBA00007957"/>
    </source>
</evidence>
<keyword evidence="3 7" id="KW-0862">Zinc</keyword>
<dbReference type="Pfam" id="PF01475">
    <property type="entry name" value="FUR"/>
    <property type="match status" value="1"/>
</dbReference>
<dbReference type="Gene3D" id="3.30.1490.190">
    <property type="match status" value="1"/>
</dbReference>
<name>A0A9X8Y7A4_9FIRM</name>
<dbReference type="EMBL" id="SLUK01000013">
    <property type="protein sequence ID" value="TCL41591.1"/>
    <property type="molecule type" value="Genomic_DNA"/>
</dbReference>
<keyword evidence="2" id="KW-0678">Repressor</keyword>
<dbReference type="InterPro" id="IPR036388">
    <property type="entry name" value="WH-like_DNA-bd_sf"/>
</dbReference>
<feature type="binding site" evidence="7">
    <location>
        <position position="121"/>
    </location>
    <ligand>
        <name>Zn(2+)</name>
        <dbReference type="ChEBI" id="CHEBI:29105"/>
    </ligand>
</feature>
<feature type="binding site" evidence="7">
    <location>
        <position position="81"/>
    </location>
    <ligand>
        <name>Zn(2+)</name>
        <dbReference type="ChEBI" id="CHEBI:29105"/>
    </ligand>
</feature>
<dbReference type="GO" id="GO:0003700">
    <property type="term" value="F:DNA-binding transcription factor activity"/>
    <property type="evidence" value="ECO:0007669"/>
    <property type="project" value="InterPro"/>
</dbReference>
<accession>A0A9X8Y7A4</accession>